<feature type="compositionally biased region" description="Acidic residues" evidence="1">
    <location>
        <begin position="271"/>
        <end position="287"/>
    </location>
</feature>
<dbReference type="Pfam" id="PF09808">
    <property type="entry name" value="SNAPC1"/>
    <property type="match status" value="1"/>
</dbReference>
<dbReference type="AlphaFoldDB" id="A0A8K0GPX6"/>
<dbReference type="GO" id="GO:0042795">
    <property type="term" value="P:snRNA transcription by RNA polymerase II"/>
    <property type="evidence" value="ECO:0007669"/>
    <property type="project" value="TreeGrafter"/>
</dbReference>
<protein>
    <submittedName>
        <fullName evidence="2">Uncharacterized protein</fullName>
    </submittedName>
</protein>
<feature type="region of interest" description="Disordered" evidence="1">
    <location>
        <begin position="268"/>
        <end position="287"/>
    </location>
</feature>
<evidence type="ECO:0000313" key="3">
    <source>
        <dbReference type="Proteomes" id="UP000801492"/>
    </source>
</evidence>
<sequence length="287" mass="33516">MSGSGGMGTSGTKPKPTINKYCEDKPEFFEYHRKIEEAFQRDCEEFLQEYEKRKDFTLKTFSELWSQLDFESTSLAGQDLIEELPYFADSYFFIIRKFLKHGSNDYIKVGAFYLMHAIYSQQHKKSIIKIKLVLSEFTQLQELAARLLETFERDFDFILYKLICEEAFQFVAVERDAGLEPRFVWQELELKNDIFQKQIDPVKKIVKSVLDSESDIKGLSKVCQDYDKALKKYEEETGKIVRVQPQCTLVLNMEAELQKLKNAVSGLDDITVQEESESDNKDEDEND</sequence>
<dbReference type="PANTHER" id="PTHR15131">
    <property type="entry name" value="SMALL NUCLEAR RNA ACTIVATING COMPLEX, POLYPEPTIDE 1"/>
    <property type="match status" value="1"/>
</dbReference>
<dbReference type="GO" id="GO:0043565">
    <property type="term" value="F:sequence-specific DNA binding"/>
    <property type="evidence" value="ECO:0007669"/>
    <property type="project" value="TreeGrafter"/>
</dbReference>
<dbReference type="InterPro" id="IPR019188">
    <property type="entry name" value="SNAPC1"/>
</dbReference>
<gene>
    <name evidence="2" type="ORF">ILUMI_00735</name>
</gene>
<dbReference type="EMBL" id="VTPC01000534">
    <property type="protein sequence ID" value="KAF2905443.1"/>
    <property type="molecule type" value="Genomic_DNA"/>
</dbReference>
<accession>A0A8K0GPX6</accession>
<dbReference type="GO" id="GO:0019185">
    <property type="term" value="C:snRNA-activating protein complex"/>
    <property type="evidence" value="ECO:0007669"/>
    <property type="project" value="TreeGrafter"/>
</dbReference>
<dbReference type="OrthoDB" id="20127at2759"/>
<reference evidence="2" key="1">
    <citation type="submission" date="2019-08" db="EMBL/GenBank/DDBJ databases">
        <title>The genome of the North American firefly Photinus pyralis.</title>
        <authorList>
            <consortium name="Photinus pyralis genome working group"/>
            <person name="Fallon T.R."/>
            <person name="Sander Lower S.E."/>
            <person name="Weng J.-K."/>
        </authorList>
    </citation>
    <scope>NUCLEOTIDE SEQUENCE</scope>
    <source>
        <strain evidence="2">TRF0915ILg1</strain>
        <tissue evidence="2">Whole body</tissue>
    </source>
</reference>
<name>A0A8K0GPX6_IGNLU</name>
<evidence type="ECO:0000313" key="2">
    <source>
        <dbReference type="EMBL" id="KAF2905443.1"/>
    </source>
</evidence>
<organism evidence="2 3">
    <name type="scientific">Ignelater luminosus</name>
    <name type="common">Cucubano</name>
    <name type="synonym">Pyrophorus luminosus</name>
    <dbReference type="NCBI Taxonomy" id="2038154"/>
    <lineage>
        <taxon>Eukaryota</taxon>
        <taxon>Metazoa</taxon>
        <taxon>Ecdysozoa</taxon>
        <taxon>Arthropoda</taxon>
        <taxon>Hexapoda</taxon>
        <taxon>Insecta</taxon>
        <taxon>Pterygota</taxon>
        <taxon>Neoptera</taxon>
        <taxon>Endopterygota</taxon>
        <taxon>Coleoptera</taxon>
        <taxon>Polyphaga</taxon>
        <taxon>Elateriformia</taxon>
        <taxon>Elateroidea</taxon>
        <taxon>Elateridae</taxon>
        <taxon>Agrypninae</taxon>
        <taxon>Pyrophorini</taxon>
        <taxon>Ignelater</taxon>
    </lineage>
</organism>
<dbReference type="GO" id="GO:0042796">
    <property type="term" value="P:snRNA transcription by RNA polymerase III"/>
    <property type="evidence" value="ECO:0007669"/>
    <property type="project" value="TreeGrafter"/>
</dbReference>
<comment type="caution">
    <text evidence="2">The sequence shown here is derived from an EMBL/GenBank/DDBJ whole genome shotgun (WGS) entry which is preliminary data.</text>
</comment>
<dbReference type="Proteomes" id="UP000801492">
    <property type="component" value="Unassembled WGS sequence"/>
</dbReference>
<dbReference type="PANTHER" id="PTHR15131:SF3">
    <property type="entry name" value="SNRNA-ACTIVATING PROTEIN COMPLEX SUBUNIT 1"/>
    <property type="match status" value="1"/>
</dbReference>
<keyword evidence="3" id="KW-1185">Reference proteome</keyword>
<evidence type="ECO:0000256" key="1">
    <source>
        <dbReference type="SAM" id="MobiDB-lite"/>
    </source>
</evidence>
<proteinExistence type="predicted"/>